<protein>
    <submittedName>
        <fullName evidence="1">Uncharacterized protein</fullName>
    </submittedName>
</protein>
<proteinExistence type="predicted"/>
<reference evidence="1 2" key="1">
    <citation type="journal article" date="2008" name="Proc. Natl. Acad. Sci. U.S.A.">
        <title>The genome of Cyanothece 51142, a unicellular diazotrophic cyanobacterium important in the marine nitrogen cycle.</title>
        <authorList>
            <person name="Welsh E.A."/>
            <person name="Liberton M."/>
            <person name="Stoeckel J."/>
            <person name="Loh T."/>
            <person name="Elvitigala T."/>
            <person name="Wang C."/>
            <person name="Wollam A."/>
            <person name="Fulton R.S."/>
            <person name="Clifton S.W."/>
            <person name="Jacobs J.M."/>
            <person name="Aurora R."/>
            <person name="Ghosh B.K."/>
            <person name="Sherman L.A."/>
            <person name="Smith R.D."/>
            <person name="Wilson R.K."/>
            <person name="Pakrasi H.B."/>
        </authorList>
    </citation>
    <scope>NUCLEOTIDE SEQUENCE [LARGE SCALE GENOMIC DNA]</scope>
    <source>
        <strain evidence="2">ATCC 51142 / BH68</strain>
    </source>
</reference>
<gene>
    <name evidence="1" type="ordered locus">cce_0950</name>
</gene>
<dbReference type="Proteomes" id="UP000001203">
    <property type="component" value="Chromosome circular"/>
</dbReference>
<dbReference type="EMBL" id="CP000806">
    <property type="protein sequence ID" value="ACB50301.1"/>
    <property type="molecule type" value="Genomic_DNA"/>
</dbReference>
<sequence>MIIIQTLIDNTRPRMNQDSIVTEVILSHNHQSLAKLKLDWNPKKGNYLELEGKTYTILEYHHHYQYQVGGYQLKRISLYVQKTADIQEKTLVNGRWILGNINCCFNAHSEIVRCAVNPQGLCQNCQLFEQKEDD</sequence>
<evidence type="ECO:0000313" key="2">
    <source>
        <dbReference type="Proteomes" id="UP000001203"/>
    </source>
</evidence>
<dbReference type="Pfam" id="PF20065">
    <property type="entry name" value="DUF6464"/>
    <property type="match status" value="1"/>
</dbReference>
<dbReference type="STRING" id="43989.cce_0950"/>
<dbReference type="InterPro" id="IPR045589">
    <property type="entry name" value="DUF6464"/>
</dbReference>
<organism evidence="1 2">
    <name type="scientific">Crocosphaera subtropica (strain ATCC 51142 / BH68)</name>
    <name type="common">Cyanothece sp. (strain ATCC 51142)</name>
    <dbReference type="NCBI Taxonomy" id="43989"/>
    <lineage>
        <taxon>Bacteria</taxon>
        <taxon>Bacillati</taxon>
        <taxon>Cyanobacteriota</taxon>
        <taxon>Cyanophyceae</taxon>
        <taxon>Oscillatoriophycideae</taxon>
        <taxon>Chroococcales</taxon>
        <taxon>Aphanothecaceae</taxon>
        <taxon>Crocosphaera</taxon>
        <taxon>Crocosphaera subtropica</taxon>
    </lineage>
</organism>
<dbReference type="KEGG" id="cyt:cce_0950"/>
<evidence type="ECO:0000313" key="1">
    <source>
        <dbReference type="EMBL" id="ACB50301.1"/>
    </source>
</evidence>
<name>B1WSX1_CROS5</name>
<dbReference type="eggNOG" id="ENOG502ZVSU">
    <property type="taxonomic scope" value="Bacteria"/>
</dbReference>
<keyword evidence="2" id="KW-1185">Reference proteome</keyword>
<dbReference type="AlphaFoldDB" id="B1WSX1"/>
<accession>B1WSX1</accession>
<dbReference type="HOGENOM" id="CLU_162037_0_0_3"/>